<feature type="compositionally biased region" description="Basic and acidic residues" evidence="11">
    <location>
        <begin position="393"/>
        <end position="406"/>
    </location>
</feature>
<dbReference type="InterPro" id="IPR046956">
    <property type="entry name" value="RLP23-like"/>
</dbReference>
<feature type="signal peptide" evidence="13">
    <location>
        <begin position="1"/>
        <end position="18"/>
    </location>
</feature>
<evidence type="ECO:0000256" key="9">
    <source>
        <dbReference type="ARBA" id="ARBA00023136"/>
    </source>
</evidence>
<keyword evidence="9 12" id="KW-0472">Membrane</keyword>
<evidence type="ECO:0000256" key="1">
    <source>
        <dbReference type="ARBA" id="ARBA00004251"/>
    </source>
</evidence>
<keyword evidence="8 12" id="KW-1133">Transmembrane helix</keyword>
<evidence type="ECO:0000256" key="4">
    <source>
        <dbReference type="ARBA" id="ARBA00022614"/>
    </source>
</evidence>
<evidence type="ECO:0000256" key="10">
    <source>
        <dbReference type="ARBA" id="ARBA00023180"/>
    </source>
</evidence>
<accession>A0ABC9AV65</accession>
<proteinExistence type="inferred from homology"/>
<dbReference type="AlphaFoldDB" id="A0ABC9AV65"/>
<reference evidence="15 16" key="2">
    <citation type="submission" date="2024-10" db="EMBL/GenBank/DDBJ databases">
        <authorList>
            <person name="Ryan C."/>
        </authorList>
    </citation>
    <scope>NUCLEOTIDE SEQUENCE [LARGE SCALE GENOMIC DNA]</scope>
</reference>
<evidence type="ECO:0000256" key="2">
    <source>
        <dbReference type="ARBA" id="ARBA00009592"/>
    </source>
</evidence>
<dbReference type="InterPro" id="IPR032675">
    <property type="entry name" value="LRR_dom_sf"/>
</dbReference>
<organism evidence="15 16">
    <name type="scientific">Urochloa decumbens</name>
    <dbReference type="NCBI Taxonomy" id="240449"/>
    <lineage>
        <taxon>Eukaryota</taxon>
        <taxon>Viridiplantae</taxon>
        <taxon>Streptophyta</taxon>
        <taxon>Embryophyta</taxon>
        <taxon>Tracheophyta</taxon>
        <taxon>Spermatophyta</taxon>
        <taxon>Magnoliopsida</taxon>
        <taxon>Liliopsida</taxon>
        <taxon>Poales</taxon>
        <taxon>Poaceae</taxon>
        <taxon>PACMAD clade</taxon>
        <taxon>Panicoideae</taxon>
        <taxon>Panicodae</taxon>
        <taxon>Paniceae</taxon>
        <taxon>Melinidinae</taxon>
        <taxon>Urochloa</taxon>
    </lineage>
</organism>
<gene>
    <name evidence="15" type="ORF">URODEC1_LOCUS57231</name>
</gene>
<keyword evidence="6 13" id="KW-0732">Signal</keyword>
<dbReference type="InterPro" id="IPR003591">
    <property type="entry name" value="Leu-rich_rpt_typical-subtyp"/>
</dbReference>
<dbReference type="Pfam" id="PF08263">
    <property type="entry name" value="LRRNT_2"/>
    <property type="match status" value="1"/>
</dbReference>
<evidence type="ECO:0000256" key="12">
    <source>
        <dbReference type="SAM" id="Phobius"/>
    </source>
</evidence>
<evidence type="ECO:0000256" key="7">
    <source>
        <dbReference type="ARBA" id="ARBA00022737"/>
    </source>
</evidence>
<dbReference type="FunFam" id="3.80.10.10:FF:000095">
    <property type="entry name" value="LRR receptor-like serine/threonine-protein kinase GSO1"/>
    <property type="match status" value="1"/>
</dbReference>
<keyword evidence="16" id="KW-1185">Reference proteome</keyword>
<feature type="chain" id="PRO_5044783969" description="Leucine-rich repeat-containing N-terminal plant-type domain-containing protein" evidence="13">
    <location>
        <begin position="19"/>
        <end position="789"/>
    </location>
</feature>
<dbReference type="Proteomes" id="UP001497457">
    <property type="component" value="Chromosome 22rd"/>
</dbReference>
<dbReference type="InterPro" id="IPR001611">
    <property type="entry name" value="Leu-rich_rpt"/>
</dbReference>
<keyword evidence="7" id="KW-0677">Repeat</keyword>
<dbReference type="PANTHER" id="PTHR48063">
    <property type="entry name" value="LRR RECEPTOR-LIKE KINASE"/>
    <property type="match status" value="1"/>
</dbReference>
<keyword evidence="3" id="KW-1003">Cell membrane</keyword>
<comment type="similarity">
    <text evidence="2">Belongs to the RLP family.</text>
</comment>
<evidence type="ECO:0000259" key="14">
    <source>
        <dbReference type="Pfam" id="PF08263"/>
    </source>
</evidence>
<feature type="transmembrane region" description="Helical" evidence="12">
    <location>
        <begin position="731"/>
        <end position="752"/>
    </location>
</feature>
<evidence type="ECO:0000313" key="15">
    <source>
        <dbReference type="EMBL" id="CAL4983823.1"/>
    </source>
</evidence>
<keyword evidence="5 12" id="KW-0812">Transmembrane</keyword>
<feature type="region of interest" description="Disordered" evidence="11">
    <location>
        <begin position="379"/>
        <end position="431"/>
    </location>
</feature>
<protein>
    <recommendedName>
        <fullName evidence="14">Leucine-rich repeat-containing N-terminal plant-type domain-containing protein</fullName>
    </recommendedName>
</protein>
<evidence type="ECO:0000256" key="5">
    <source>
        <dbReference type="ARBA" id="ARBA00022692"/>
    </source>
</evidence>
<evidence type="ECO:0000256" key="8">
    <source>
        <dbReference type="ARBA" id="ARBA00022989"/>
    </source>
</evidence>
<evidence type="ECO:0000256" key="3">
    <source>
        <dbReference type="ARBA" id="ARBA00022475"/>
    </source>
</evidence>
<keyword evidence="10" id="KW-0325">Glycoprotein</keyword>
<dbReference type="Gene3D" id="3.80.10.10">
    <property type="entry name" value="Ribonuclease Inhibitor"/>
    <property type="match status" value="3"/>
</dbReference>
<evidence type="ECO:0000256" key="6">
    <source>
        <dbReference type="ARBA" id="ARBA00022729"/>
    </source>
</evidence>
<evidence type="ECO:0000313" key="16">
    <source>
        <dbReference type="Proteomes" id="UP001497457"/>
    </source>
</evidence>
<evidence type="ECO:0000256" key="11">
    <source>
        <dbReference type="SAM" id="MobiDB-lite"/>
    </source>
</evidence>
<dbReference type="GO" id="GO:0005886">
    <property type="term" value="C:plasma membrane"/>
    <property type="evidence" value="ECO:0007669"/>
    <property type="project" value="UniProtKB-SubCell"/>
</dbReference>
<dbReference type="InterPro" id="IPR013210">
    <property type="entry name" value="LRR_N_plant-typ"/>
</dbReference>
<keyword evidence="4" id="KW-0433">Leucine-rich repeat</keyword>
<feature type="domain" description="Leucine-rich repeat-containing N-terminal plant-type" evidence="14">
    <location>
        <begin position="31"/>
        <end position="71"/>
    </location>
</feature>
<dbReference type="FunFam" id="3.80.10.10:FF:000649">
    <property type="entry name" value="Leucine Rich Repeat family protein"/>
    <property type="match status" value="1"/>
</dbReference>
<comment type="subcellular location">
    <subcellularLocation>
        <location evidence="1">Cell membrane</location>
        <topology evidence="1">Single-pass type I membrane protein</topology>
    </subcellularLocation>
</comment>
<name>A0ABC9AV65_9POAL</name>
<dbReference type="SMART" id="SM00369">
    <property type="entry name" value="LRR_TYP"/>
    <property type="match status" value="5"/>
</dbReference>
<sequence length="789" mass="87040">MHPSGAVFLLLIVAIANSLHIQPVTGGACVPHEREALLTFKWGITGDPAGRLASWHQGNQDCCRWRGVRCSNRTGHVVALHLRNPQVDNPDQTALSGQISPSLLSLHHLRRLDLSLNNLSGPSGVMPEFLGHFKSLRYLNLSGMPFSGRVPPQLGNLSKLHYLDVSNPLGRSLYSTDISWLSNLPLRFLNMAWVNLATATDWAHVVNMIPSLEVIRLPGCLTSANKSLPHLNLTNLEVLDLSWNDFLHPLASCWFWNLTSLRYLELVHTGLYGQMPDALGAMTSLQVLKFSESVSSIDIMMASMKNLCNLEILDLNESNMNGDIIELLPQCSNGKLKELHLGNNHFTGVLPDMIGRGWSSLLILELGSNICASNPNKQVKDKRSVGVEAPEDSSVKGKDELNKTEDAVATPATTQEEKQSETLENGKIGGPLPSNFGATNLNVLYLSSNQITGHIPQSICKLNLVELELDNNRLEGEFPQCSEPRITRRLILCNNMLSGKLEEILRTHMELEILNLAWNNFTGTIPASIMNIEGLYHLNLAGNSISGGLPNRLIGTNRVVVDPLSGVDTVNISVTMKGQVRYFYNFETCFTVSIDLSSNHLTGRIPEDIAPLGLENFNLSRNNLTGQIPEKIGAIQSLESLDLSGNKICGEIPQSLSNLTFLSFLNLSDNNLTGRIPSGPQLDGIFTQYPHIYDGNIGLCGNPLRTNCTGNSEPKHGDQKIDEDDSMVLRLSFGLGIGYVVGLWVVFCVILFKRSWRLAYFQVFDKAFDKAYVFLVVTWATWARKAPNH</sequence>
<dbReference type="EMBL" id="OZ075132">
    <property type="protein sequence ID" value="CAL4983823.1"/>
    <property type="molecule type" value="Genomic_DNA"/>
</dbReference>
<dbReference type="PROSITE" id="PS51450">
    <property type="entry name" value="LRR"/>
    <property type="match status" value="1"/>
</dbReference>
<reference evidence="16" key="1">
    <citation type="submission" date="2024-06" db="EMBL/GenBank/DDBJ databases">
        <authorList>
            <person name="Ryan C."/>
        </authorList>
    </citation>
    <scope>NUCLEOTIDE SEQUENCE [LARGE SCALE GENOMIC DNA]</scope>
</reference>
<dbReference type="SUPFAM" id="SSF52058">
    <property type="entry name" value="L domain-like"/>
    <property type="match status" value="2"/>
</dbReference>
<dbReference type="PANTHER" id="PTHR48063:SF90">
    <property type="entry name" value="OS11G0565920 PROTEIN"/>
    <property type="match status" value="1"/>
</dbReference>
<evidence type="ECO:0000256" key="13">
    <source>
        <dbReference type="SAM" id="SignalP"/>
    </source>
</evidence>
<dbReference type="Pfam" id="PF00560">
    <property type="entry name" value="LRR_1"/>
    <property type="match status" value="8"/>
</dbReference>